<feature type="region of interest" description="Disordered" evidence="1">
    <location>
        <begin position="33"/>
        <end position="53"/>
    </location>
</feature>
<name>A0A0P1AMS8_PLAHL</name>
<dbReference type="EMBL" id="CCYD01000645">
    <property type="protein sequence ID" value="CEG42698.1"/>
    <property type="molecule type" value="Genomic_DNA"/>
</dbReference>
<accession>A0A0P1AMS8</accession>
<organism evidence="2 3">
    <name type="scientific">Plasmopara halstedii</name>
    <name type="common">Downy mildew of sunflower</name>
    <dbReference type="NCBI Taxonomy" id="4781"/>
    <lineage>
        <taxon>Eukaryota</taxon>
        <taxon>Sar</taxon>
        <taxon>Stramenopiles</taxon>
        <taxon>Oomycota</taxon>
        <taxon>Peronosporomycetes</taxon>
        <taxon>Peronosporales</taxon>
        <taxon>Peronosporaceae</taxon>
        <taxon>Plasmopara</taxon>
    </lineage>
</organism>
<sequence length="139" mass="15499">MSSPPTIAPASTVNKTAILSLFSELDLALDKTVTGDSQANHSSSAAKSFLTSKNAEKQAEADFAALKALKREQQQQQKREQPLSALSQALDIFDQEVEEREAFMSRQTKRRLKGNKKARGGLLTPSRGRRQRHDKYKRV</sequence>
<evidence type="ECO:0000313" key="2">
    <source>
        <dbReference type="EMBL" id="CEG42698.1"/>
    </source>
</evidence>
<dbReference type="Proteomes" id="UP000054928">
    <property type="component" value="Unassembled WGS sequence"/>
</dbReference>
<dbReference type="AlphaFoldDB" id="A0A0P1AMS8"/>
<protein>
    <submittedName>
        <fullName evidence="2">Uncharacterized protein</fullName>
    </submittedName>
</protein>
<feature type="compositionally biased region" description="Polar residues" evidence="1">
    <location>
        <begin position="34"/>
        <end position="53"/>
    </location>
</feature>
<evidence type="ECO:0000313" key="3">
    <source>
        <dbReference type="Proteomes" id="UP000054928"/>
    </source>
</evidence>
<evidence type="ECO:0000256" key="1">
    <source>
        <dbReference type="SAM" id="MobiDB-lite"/>
    </source>
</evidence>
<dbReference type="RefSeq" id="XP_024579067.1">
    <property type="nucleotide sequence ID" value="XM_024728607.1"/>
</dbReference>
<reference evidence="3" key="1">
    <citation type="submission" date="2014-09" db="EMBL/GenBank/DDBJ databases">
        <authorList>
            <person name="Sharma Rahul"/>
            <person name="Thines Marco"/>
        </authorList>
    </citation>
    <scope>NUCLEOTIDE SEQUENCE [LARGE SCALE GENOMIC DNA]</scope>
</reference>
<dbReference type="GeneID" id="36408007"/>
<feature type="compositionally biased region" description="Basic residues" evidence="1">
    <location>
        <begin position="127"/>
        <end position="139"/>
    </location>
</feature>
<proteinExistence type="predicted"/>
<keyword evidence="3" id="KW-1185">Reference proteome</keyword>
<feature type="compositionally biased region" description="Basic residues" evidence="1">
    <location>
        <begin position="107"/>
        <end position="119"/>
    </location>
</feature>
<dbReference type="OMA" id="AFTMSTP"/>
<dbReference type="OrthoDB" id="166203at2759"/>
<feature type="region of interest" description="Disordered" evidence="1">
    <location>
        <begin position="103"/>
        <end position="139"/>
    </location>
</feature>